<sequence>MISYGTSHAMIDSLVRLSDHEFVYGDCVGFQVQTWILVKERHREGSGHEKMCRDWVIIDKCEGTTRKKSRKGKEAAGASGNVEGDGTVPSQVLPPPLEPVNNETGLPQGPTLPTEAFTRLVNSSVGQVTPSQTTVQASRATARVAQIAAHAGGTAARTVKGGDPPVESQSVPNVVDVTGASAGRPWELVPVVARWIMQLGTLRSGSRVGDKVRVVAVPSTVTVVVSRGTSAGIALTCKRDRIRAVEIPGRRARAVVRHQRQGCMNCPRTRTRPGRSKRSLVMNFI</sequence>
<evidence type="ECO:0000256" key="1">
    <source>
        <dbReference type="SAM" id="MobiDB-lite"/>
    </source>
</evidence>
<evidence type="ECO:0000313" key="2">
    <source>
        <dbReference type="EMBL" id="KAF3556848.1"/>
    </source>
</evidence>
<name>A0A8S9QZV3_BRACR</name>
<accession>A0A8S9QZV3</accession>
<reference evidence="2" key="1">
    <citation type="submission" date="2019-12" db="EMBL/GenBank/DDBJ databases">
        <title>Genome sequencing and annotation of Brassica cretica.</title>
        <authorList>
            <person name="Studholme D.J."/>
            <person name="Sarris P."/>
        </authorList>
    </citation>
    <scope>NUCLEOTIDE SEQUENCE</scope>
    <source>
        <strain evidence="2">PFS-109/04</strain>
        <tissue evidence="2">Leaf</tissue>
    </source>
</reference>
<protein>
    <submittedName>
        <fullName evidence="2">Uncharacterized protein</fullName>
    </submittedName>
</protein>
<dbReference type="AlphaFoldDB" id="A0A8S9QZV3"/>
<comment type="caution">
    <text evidence="2">The sequence shown here is derived from an EMBL/GenBank/DDBJ whole genome shotgun (WGS) entry which is preliminary data.</text>
</comment>
<proteinExistence type="predicted"/>
<dbReference type="Proteomes" id="UP000712600">
    <property type="component" value="Unassembled WGS sequence"/>
</dbReference>
<feature type="region of interest" description="Disordered" evidence="1">
    <location>
        <begin position="66"/>
        <end position="93"/>
    </location>
</feature>
<gene>
    <name evidence="2" type="ORF">F2Q69_00015401</name>
</gene>
<organism evidence="2 3">
    <name type="scientific">Brassica cretica</name>
    <name type="common">Mustard</name>
    <dbReference type="NCBI Taxonomy" id="69181"/>
    <lineage>
        <taxon>Eukaryota</taxon>
        <taxon>Viridiplantae</taxon>
        <taxon>Streptophyta</taxon>
        <taxon>Embryophyta</taxon>
        <taxon>Tracheophyta</taxon>
        <taxon>Spermatophyta</taxon>
        <taxon>Magnoliopsida</taxon>
        <taxon>eudicotyledons</taxon>
        <taxon>Gunneridae</taxon>
        <taxon>Pentapetalae</taxon>
        <taxon>rosids</taxon>
        <taxon>malvids</taxon>
        <taxon>Brassicales</taxon>
        <taxon>Brassicaceae</taxon>
        <taxon>Brassiceae</taxon>
        <taxon>Brassica</taxon>
    </lineage>
</organism>
<evidence type="ECO:0000313" key="3">
    <source>
        <dbReference type="Proteomes" id="UP000712600"/>
    </source>
</evidence>
<dbReference type="EMBL" id="QGKX02000996">
    <property type="protein sequence ID" value="KAF3556848.1"/>
    <property type="molecule type" value="Genomic_DNA"/>
</dbReference>